<protein>
    <recommendedName>
        <fullName evidence="3">Dabb family protein</fullName>
    </recommendedName>
</protein>
<gene>
    <name evidence="1" type="ORF">E8A74_36950</name>
</gene>
<accession>A0A4U1IYC9</accession>
<evidence type="ECO:0000313" key="1">
    <source>
        <dbReference type="EMBL" id="TKC99672.1"/>
    </source>
</evidence>
<evidence type="ECO:0000313" key="2">
    <source>
        <dbReference type="Proteomes" id="UP000309215"/>
    </source>
</evidence>
<dbReference type="AlphaFoldDB" id="A0A4U1IYC9"/>
<sequence length="108" mass="12578">MYVARWQFTARFGRRDECLRVLRKWYVDVAQRVGWRSLRVLSGSIGGPESQIELEVQIDNVEDLEAAWRDMAAVPYHAEYQKQLAEVIVDGTERWTIHRVADLTPSES</sequence>
<dbReference type="EMBL" id="SSMQ01000054">
    <property type="protein sequence ID" value="TKC99672.1"/>
    <property type="molecule type" value="Genomic_DNA"/>
</dbReference>
<dbReference type="RefSeq" id="WP_136933802.1">
    <property type="nucleotide sequence ID" value="NZ_SSMQ01000054.1"/>
</dbReference>
<name>A0A4U1IYC9_9BACT</name>
<proteinExistence type="predicted"/>
<evidence type="ECO:0008006" key="3">
    <source>
        <dbReference type="Google" id="ProtNLM"/>
    </source>
</evidence>
<organism evidence="1 2">
    <name type="scientific">Polyangium fumosum</name>
    <dbReference type="NCBI Taxonomy" id="889272"/>
    <lineage>
        <taxon>Bacteria</taxon>
        <taxon>Pseudomonadati</taxon>
        <taxon>Myxococcota</taxon>
        <taxon>Polyangia</taxon>
        <taxon>Polyangiales</taxon>
        <taxon>Polyangiaceae</taxon>
        <taxon>Polyangium</taxon>
    </lineage>
</organism>
<dbReference type="Proteomes" id="UP000309215">
    <property type="component" value="Unassembled WGS sequence"/>
</dbReference>
<keyword evidence="2" id="KW-1185">Reference proteome</keyword>
<dbReference type="OrthoDB" id="5513452at2"/>
<comment type="caution">
    <text evidence="1">The sequence shown here is derived from an EMBL/GenBank/DDBJ whole genome shotgun (WGS) entry which is preliminary data.</text>
</comment>
<reference evidence="1 2" key="1">
    <citation type="submission" date="2019-04" db="EMBL/GenBank/DDBJ databases">
        <authorList>
            <person name="Li Y."/>
            <person name="Wang J."/>
        </authorList>
    </citation>
    <scope>NUCLEOTIDE SEQUENCE [LARGE SCALE GENOMIC DNA]</scope>
    <source>
        <strain evidence="1 2">DSM 14668</strain>
    </source>
</reference>